<organism evidence="2 3">
    <name type="scientific">Entamoeba invadens IP1</name>
    <dbReference type="NCBI Taxonomy" id="370355"/>
    <lineage>
        <taxon>Eukaryota</taxon>
        <taxon>Amoebozoa</taxon>
        <taxon>Evosea</taxon>
        <taxon>Archamoebae</taxon>
        <taxon>Mastigamoebida</taxon>
        <taxon>Entamoebidae</taxon>
        <taxon>Entamoeba</taxon>
    </lineage>
</organism>
<dbReference type="Pfam" id="PF13229">
    <property type="entry name" value="Beta_helix"/>
    <property type="match status" value="1"/>
</dbReference>
<dbReference type="RefSeq" id="XP_004185515.1">
    <property type="nucleotide sequence ID" value="XM_004185467.1"/>
</dbReference>
<dbReference type="InterPro" id="IPR006626">
    <property type="entry name" value="PbH1"/>
</dbReference>
<evidence type="ECO:0000259" key="1">
    <source>
        <dbReference type="Pfam" id="PF13229"/>
    </source>
</evidence>
<evidence type="ECO:0000313" key="3">
    <source>
        <dbReference type="Proteomes" id="UP000014680"/>
    </source>
</evidence>
<dbReference type="VEuPathDB" id="AmoebaDB:EIN_328560"/>
<dbReference type="KEGG" id="eiv:EIN_328560"/>
<gene>
    <name evidence="2" type="ORF">EIN_328560</name>
</gene>
<dbReference type="GeneID" id="14885031"/>
<evidence type="ECO:0000313" key="2">
    <source>
        <dbReference type="EMBL" id="ELP86169.1"/>
    </source>
</evidence>
<dbReference type="InterPro" id="IPR011050">
    <property type="entry name" value="Pectin_lyase_fold/virulence"/>
</dbReference>
<name>A0A0A1TXT6_ENTIV</name>
<sequence length="432" mass="48326">MGSYTNPIIVRAALNAKVTFETTNGGYYTLRIANSSNIQVKGPFTLRSGTGYNLDCVNCTNVTVSNFMIYNSTKWAISVTGINIVVSNNFISGCMLITENCTKSFSAQCVKTNAIVPNIPVLSSDVTFENNEIEYSWGMGIDIILCTNCVVRNNYLHDITANAIYIDNAHNVVVEGNRITSSHTMVCGGETHFHAISIGNEDWPPQVLATTNITVRNNFIWGSMFGIAYWGWSTEAYYKDITITHNTLFNLKSAGLAFQAACKVRGKTSNNQFKNNFIYTNYNYYAARVNETDIQFWNISDNVYFAGYNNILKDSWNGTDGNTHSLHFKDNESSPMNFWGGGIYGNCTNESYYKWDVATYCFIPNEKSVLYHNGVLATYTDLDGKILKDYFGCSRSRIYPSIGFAEGVEMCNINGDKYTMVILIVVLVLLFV</sequence>
<reference evidence="2 3" key="1">
    <citation type="submission" date="2012-10" db="EMBL/GenBank/DDBJ databases">
        <authorList>
            <person name="Zafar N."/>
            <person name="Inman J."/>
            <person name="Hall N."/>
            <person name="Lorenzi H."/>
            <person name="Caler E."/>
        </authorList>
    </citation>
    <scope>NUCLEOTIDE SEQUENCE [LARGE SCALE GENOMIC DNA]</scope>
    <source>
        <strain evidence="2 3">IP1</strain>
    </source>
</reference>
<dbReference type="SUPFAM" id="SSF51126">
    <property type="entry name" value="Pectin lyase-like"/>
    <property type="match status" value="1"/>
</dbReference>
<dbReference type="InterPro" id="IPR012334">
    <property type="entry name" value="Pectin_lyas_fold"/>
</dbReference>
<dbReference type="Gene3D" id="2.160.20.10">
    <property type="entry name" value="Single-stranded right-handed beta-helix, Pectin lyase-like"/>
    <property type="match status" value="1"/>
</dbReference>
<accession>A0A0A1TXT6</accession>
<dbReference type="Proteomes" id="UP000014680">
    <property type="component" value="Unassembled WGS sequence"/>
</dbReference>
<dbReference type="InterPro" id="IPR039448">
    <property type="entry name" value="Beta_helix"/>
</dbReference>
<feature type="domain" description="Right handed beta helix" evidence="1">
    <location>
        <begin position="123"/>
        <end position="247"/>
    </location>
</feature>
<dbReference type="EMBL" id="KB207015">
    <property type="protein sequence ID" value="ELP86169.1"/>
    <property type="molecule type" value="Genomic_DNA"/>
</dbReference>
<dbReference type="AlphaFoldDB" id="A0A0A1TXT6"/>
<dbReference type="SMART" id="SM00710">
    <property type="entry name" value="PbH1"/>
    <property type="match status" value="6"/>
</dbReference>
<proteinExistence type="predicted"/>
<protein>
    <recommendedName>
        <fullName evidence="1">Right handed beta helix domain-containing protein</fullName>
    </recommendedName>
</protein>
<keyword evidence="3" id="KW-1185">Reference proteome</keyword>